<feature type="transmembrane region" description="Helical" evidence="1">
    <location>
        <begin position="65"/>
        <end position="86"/>
    </location>
</feature>
<proteinExistence type="predicted"/>
<dbReference type="Proteomes" id="UP000251402">
    <property type="component" value="Chromosome"/>
</dbReference>
<keyword evidence="3" id="KW-1185">Reference proteome</keyword>
<name>A0A5C1HZ88_9SPHI</name>
<gene>
    <name evidence="2" type="ORF">DEO27_009275</name>
</gene>
<accession>A0A5C1HZ88</accession>
<keyword evidence="1" id="KW-0472">Membrane</keyword>
<dbReference type="EMBL" id="CP043450">
    <property type="protein sequence ID" value="QEM10208.1"/>
    <property type="molecule type" value="Genomic_DNA"/>
</dbReference>
<dbReference type="AlphaFoldDB" id="A0A5C1HZ88"/>
<evidence type="ECO:0000313" key="3">
    <source>
        <dbReference type="Proteomes" id="UP000251402"/>
    </source>
</evidence>
<protein>
    <submittedName>
        <fullName evidence="2">Uncharacterized protein</fullName>
    </submittedName>
</protein>
<dbReference type="OrthoDB" id="1496018at2"/>
<evidence type="ECO:0000313" key="2">
    <source>
        <dbReference type="EMBL" id="QEM10208.1"/>
    </source>
</evidence>
<sequence length="121" mass="13320">MLIFIKHAIVMDILPYLPVILVFTMKMACFLFGYLTIRLGYKLINSGVKGEFKFSAGYHGVKGGLVSSSPGLLFVLLGIILIAFAIKVEKPYEINKNSAPSNLYAPAIPTDFDPLPKPDKK</sequence>
<keyword evidence="1" id="KW-1133">Transmembrane helix</keyword>
<reference evidence="2" key="1">
    <citation type="submission" date="2019-08" db="EMBL/GenBank/DDBJ databases">
        <title>Comparative genome analysis confer to the adaptation heavy metal polluted environment.</title>
        <authorList>
            <person name="Li Y."/>
        </authorList>
    </citation>
    <scope>NUCLEOTIDE SEQUENCE [LARGE SCALE GENOMIC DNA]</scope>
    <source>
        <strain evidence="2">P1</strain>
    </source>
</reference>
<evidence type="ECO:0000256" key="1">
    <source>
        <dbReference type="SAM" id="Phobius"/>
    </source>
</evidence>
<keyword evidence="1" id="KW-0812">Transmembrane</keyword>
<organism evidence="2 3">
    <name type="scientific">Mucilaginibacter rubeus</name>
    <dbReference type="NCBI Taxonomy" id="2027860"/>
    <lineage>
        <taxon>Bacteria</taxon>
        <taxon>Pseudomonadati</taxon>
        <taxon>Bacteroidota</taxon>
        <taxon>Sphingobacteriia</taxon>
        <taxon>Sphingobacteriales</taxon>
        <taxon>Sphingobacteriaceae</taxon>
        <taxon>Mucilaginibacter</taxon>
    </lineage>
</organism>
<feature type="transmembrane region" description="Helical" evidence="1">
    <location>
        <begin position="16"/>
        <end position="37"/>
    </location>
</feature>
<dbReference type="KEGG" id="mrub:DEO27_009275"/>